<dbReference type="Pfam" id="PF13915">
    <property type="entry name" value="DUF4210"/>
    <property type="match status" value="1"/>
</dbReference>
<dbReference type="PANTHER" id="PTHR13199">
    <property type="entry name" value="GH03947P"/>
    <property type="match status" value="1"/>
</dbReference>
<dbReference type="InterPro" id="IPR051506">
    <property type="entry name" value="ATOS_Transcription_Regulators"/>
</dbReference>
<dbReference type="SMART" id="SM01177">
    <property type="entry name" value="DUF4210"/>
    <property type="match status" value="1"/>
</dbReference>
<evidence type="ECO:0000259" key="3">
    <source>
        <dbReference type="SMART" id="SM01177"/>
    </source>
</evidence>
<sequence length="968" mass="105569">MYIEGPFLFAAPRECSSSVSEPERIRTASAPSPCPPPRGSPIRPPKCTSCSPRVTMSVVQTRVRDQNCAGNSNSASTSLPTQAAVKRGGMHCAVLEGDDAEPHEVFAALGVLVLEGRVPGATDRGYGEGPHCPPLGAKPRPAVLPHQCDPNTNILCRRELEFRKRISLLWQSGIPMKLEVLVCPDCACGAQRASCSEPSVKPSPSDLLLEQWTISAQPDISGDEVGCGMGVRALLQAVRSQLFFSQLGAWLSSSEGRFPRHICYRLTVPGEPFTSHFQRQPVEHSFPEVKIGRPNNRVTFQVSLRSLPRGESGVLPSLLCVHKQDEICSSAAPTINSTTTNTANDLKNNELLFPINNSGVKRKNSVEEKGAGPLLGASLLDPPRERRRGAVGQFQTPSLETPDHLLFRPTPVESTALILDLEPVANGVQTAAPKEKDRSHHRTSRHNRVRRRDSLKASVLDDRMHVGCNKAGKHHCCTEDEGTTRKEESASKVQDTEKLSKEQLTEGQKAETKVGSKLNLSPQEVGEVLAVMQYWVRPVTQPHKDQLKDHLGEKTLAANMVALVTPPSLPKSFLEKGAKTKQPLENGRMVDKADKLMAAILRSSQENGIAFQAQAKPTGLERIKHMFNKTVTISGKETGVAAEFQKSSHVTYNLIKYPLKIPSGVKIPSAMDKARFRQSLDSAASMVFRSGLPLTSSPAPVRRGTCFDFDSSLNSVQAIKGALFDSQSLSSPACTDEDSCTASPDVETPPSPFTTCQHPKLSWSPTSGSLLGSFEESVLNGRLEPVSTVHGFTAELGASGSFCPKHLNLPVTVFFYTLGDNDKVSTPYLGHINLGKKGYSVPRSGTIQVTLFNPLGTVVKMFVVAYDLSDMPPCSQTFLRQRTLYLPSQENNADGQMQPSNLRYLIHLRFSSSKSGRVFLHSDIRMIIFRKSDQDTATAHCEEEGESAAHELRSFISGPTNPKFSPRK</sequence>
<keyword evidence="5" id="KW-1185">Reference proteome</keyword>
<dbReference type="PANTHER" id="PTHR13199:SF11">
    <property type="entry name" value="PROTEIN ATOSSA"/>
    <property type="match status" value="1"/>
</dbReference>
<feature type="compositionally biased region" description="Basic residues" evidence="2">
    <location>
        <begin position="439"/>
        <end position="451"/>
    </location>
</feature>
<accession>A0A8S1C052</accession>
<gene>
    <name evidence="4" type="ORF">CLODIP_2_CD11404</name>
</gene>
<feature type="compositionally biased region" description="Basic and acidic residues" evidence="2">
    <location>
        <begin position="452"/>
        <end position="465"/>
    </location>
</feature>
<evidence type="ECO:0000313" key="4">
    <source>
        <dbReference type="EMBL" id="CAB3361280.1"/>
    </source>
</evidence>
<feature type="compositionally biased region" description="Basic and acidic residues" evidence="2">
    <location>
        <begin position="476"/>
        <end position="514"/>
    </location>
</feature>
<protein>
    <recommendedName>
        <fullName evidence="3">Atos-like conserved domain-containing protein</fullName>
    </recommendedName>
</protein>
<feature type="domain" description="Atos-like conserved" evidence="3">
    <location>
        <begin position="770"/>
        <end position="829"/>
    </location>
</feature>
<dbReference type="InterPro" id="IPR033473">
    <property type="entry name" value="Atos-like_C"/>
</dbReference>
<dbReference type="OrthoDB" id="8625101at2759"/>
<feature type="region of interest" description="Disordered" evidence="2">
    <location>
        <begin position="17"/>
        <end position="41"/>
    </location>
</feature>
<dbReference type="EMBL" id="CADEPI010000005">
    <property type="protein sequence ID" value="CAB3361280.1"/>
    <property type="molecule type" value="Genomic_DNA"/>
</dbReference>
<name>A0A8S1C052_9INSE</name>
<evidence type="ECO:0000313" key="5">
    <source>
        <dbReference type="Proteomes" id="UP000494165"/>
    </source>
</evidence>
<reference evidence="4 5" key="1">
    <citation type="submission" date="2020-04" db="EMBL/GenBank/DDBJ databases">
        <authorList>
            <person name="Alioto T."/>
            <person name="Alioto T."/>
            <person name="Gomez Garrido J."/>
        </authorList>
    </citation>
    <scope>NUCLEOTIDE SEQUENCE [LARGE SCALE GENOMIC DNA]</scope>
</reference>
<evidence type="ECO:0000256" key="2">
    <source>
        <dbReference type="SAM" id="MobiDB-lite"/>
    </source>
</evidence>
<dbReference type="AlphaFoldDB" id="A0A8S1C052"/>
<evidence type="ECO:0000256" key="1">
    <source>
        <dbReference type="ARBA" id="ARBA00034497"/>
    </source>
</evidence>
<proteinExistence type="inferred from homology"/>
<comment type="similarity">
    <text evidence="1">Belongs to the ATOS family.</text>
</comment>
<dbReference type="Proteomes" id="UP000494165">
    <property type="component" value="Unassembled WGS sequence"/>
</dbReference>
<dbReference type="InterPro" id="IPR025261">
    <property type="entry name" value="Atos-like_cons_dom"/>
</dbReference>
<organism evidence="4 5">
    <name type="scientific">Cloeon dipterum</name>
    <dbReference type="NCBI Taxonomy" id="197152"/>
    <lineage>
        <taxon>Eukaryota</taxon>
        <taxon>Metazoa</taxon>
        <taxon>Ecdysozoa</taxon>
        <taxon>Arthropoda</taxon>
        <taxon>Hexapoda</taxon>
        <taxon>Insecta</taxon>
        <taxon>Pterygota</taxon>
        <taxon>Palaeoptera</taxon>
        <taxon>Ephemeroptera</taxon>
        <taxon>Pisciforma</taxon>
        <taxon>Baetidae</taxon>
        <taxon>Cloeon</taxon>
    </lineage>
</organism>
<feature type="region of interest" description="Disordered" evidence="2">
    <location>
        <begin position="363"/>
        <end position="384"/>
    </location>
</feature>
<dbReference type="Pfam" id="PF13889">
    <property type="entry name" value="Chromosome_seg"/>
    <property type="match status" value="1"/>
</dbReference>
<comment type="caution">
    <text evidence="4">The sequence shown here is derived from an EMBL/GenBank/DDBJ whole genome shotgun (WGS) entry which is preliminary data.</text>
</comment>
<feature type="region of interest" description="Disordered" evidence="2">
    <location>
        <begin position="735"/>
        <end position="759"/>
    </location>
</feature>
<feature type="region of interest" description="Disordered" evidence="2">
    <location>
        <begin position="429"/>
        <end position="517"/>
    </location>
</feature>
<feature type="compositionally biased region" description="Pro residues" evidence="2">
    <location>
        <begin position="32"/>
        <end position="41"/>
    </location>
</feature>